<evidence type="ECO:0000259" key="14">
    <source>
        <dbReference type="Pfam" id="PF00912"/>
    </source>
</evidence>
<dbReference type="PANTHER" id="PTHR32282">
    <property type="entry name" value="BINDING PROTEIN TRANSPEPTIDASE, PUTATIVE-RELATED"/>
    <property type="match status" value="1"/>
</dbReference>
<evidence type="ECO:0000256" key="7">
    <source>
        <dbReference type="ARBA" id="ARBA00022679"/>
    </source>
</evidence>
<evidence type="ECO:0000256" key="2">
    <source>
        <dbReference type="ARBA" id="ARBA00007090"/>
    </source>
</evidence>
<keyword evidence="12" id="KW-1133">Transmembrane helix</keyword>
<dbReference type="InterPro" id="IPR011815">
    <property type="entry name" value="PBP_1c"/>
</dbReference>
<protein>
    <recommendedName>
        <fullName evidence="10">peptidoglycan glycosyltransferase</fullName>
        <ecNumber evidence="10">2.4.99.28</ecNumber>
    </recommendedName>
</protein>
<keyword evidence="8" id="KW-0378">Hydrolase</keyword>
<dbReference type="SUPFAM" id="SSF53955">
    <property type="entry name" value="Lysozyme-like"/>
    <property type="match status" value="1"/>
</dbReference>
<keyword evidence="7" id="KW-0808">Transferase</keyword>
<evidence type="ECO:0000259" key="13">
    <source>
        <dbReference type="Pfam" id="PF00905"/>
    </source>
</evidence>
<reference evidence="17" key="1">
    <citation type="journal article" date="2019" name="Int. J. Syst. Evol. Microbiol.">
        <title>The Global Catalogue of Microorganisms (GCM) 10K type strain sequencing project: providing services to taxonomists for standard genome sequencing and annotation.</title>
        <authorList>
            <consortium name="The Broad Institute Genomics Platform"/>
            <consortium name="The Broad Institute Genome Sequencing Center for Infectious Disease"/>
            <person name="Wu L."/>
            <person name="Ma J."/>
        </authorList>
    </citation>
    <scope>NUCLEOTIDE SEQUENCE [LARGE SCALE GENOMIC DNA]</scope>
    <source>
        <strain evidence="17">CECT 8010</strain>
    </source>
</reference>
<evidence type="ECO:0000313" key="17">
    <source>
        <dbReference type="Proteomes" id="UP001595906"/>
    </source>
</evidence>
<feature type="domain" description="Glycosyl transferase family 51" evidence="14">
    <location>
        <begin position="69"/>
        <end position="227"/>
    </location>
</feature>
<keyword evidence="4" id="KW-0121">Carboxypeptidase</keyword>
<feature type="domain" description="Penicillin-binding protein transpeptidase" evidence="13">
    <location>
        <begin position="313"/>
        <end position="596"/>
    </location>
</feature>
<comment type="similarity">
    <text evidence="3">In the N-terminal section; belongs to the glycosyltransferase 51 family.</text>
</comment>
<sequence>MKKIKTYIQQLSISAKIKWCIGMVCLLWFYLSLPSQLFIAPTSFVITDANGNLLNASIATDGQWRFPYNEQVPEKFIKCITTFEDKRFYYHPGVDPIAMCRAIWQNSSNRKTVSGGSTVTMQVVRLYKQHTQRSFWHKLTEMIAAIRLECSYKKSSIIALYASNAPFGSNVIGLDAAAWRYYGRDANQLTWGEMAALAVLPNAPALVHPGKNQNTLLRKRNELLDKLVANKTITLTTANLAKLEPLPSEPKALPQLAPHLLDRFKRDYASLNKTTLTTTSIQTTIDGNLQAQVNGIILQHHEHLKGNQINNAAAMVVEIETGNIKAYIGNVYEPSNPEIESHVDVLSAVRSPGSTLKPLLYASLLTEGAILPKQLIPDIPTQIGGYAPENFDLGYDGAVPANKALSRSLNIPAVRLLQMYKYQRFYDVLKQAGITTLNKPADFYGMSLILGGCEISPFELAGVYSSMARLYNHQQQNNGKWNAKDWQMPRYFRSTVDRPQTTVDHGALTIDQSLFDYTAIWHTFNAMNEVMRPGEEGLWNLFSSAQRIAWKTGTSFGFRDGWAVGVTPKYCVLVWVGNTTGVGRPDLTGINTAGPILFDIFRLLPKSPWFNPPTSGFNYISVCKQSGFKASMDCGATDTIMVSTSAKNAPICPYCKRINLDETGTYRVTDNCVSPAEMIHTSWFVLPPTIEYYYQQKHPDYKPLPNFKAGCNTDITKVLDIIYPEEGAKIYVPIEASGIKGNTIFTATHRNKGSQLFWHLDDAFVGTTQQFHQLSLNPKPGPHLITIIDEQGNSVSRNFEILQKEKH</sequence>
<comment type="caution">
    <text evidence="16">The sequence shown here is derived from an EMBL/GenBank/DDBJ whole genome shotgun (WGS) entry which is preliminary data.</text>
</comment>
<evidence type="ECO:0000256" key="1">
    <source>
        <dbReference type="ARBA" id="ARBA00004752"/>
    </source>
</evidence>
<feature type="transmembrane region" description="Helical" evidence="12">
    <location>
        <begin position="20"/>
        <end position="39"/>
    </location>
</feature>
<comment type="catalytic activity">
    <reaction evidence="11">
        <text>[GlcNAc-(1-&gt;4)-Mur2Ac(oyl-L-Ala-gamma-D-Glu-L-Lys-D-Ala-D-Ala)](n)-di-trans,octa-cis-undecaprenyl diphosphate + beta-D-GlcNAc-(1-&gt;4)-Mur2Ac(oyl-L-Ala-gamma-D-Glu-L-Lys-D-Ala-D-Ala)-di-trans,octa-cis-undecaprenyl diphosphate = [GlcNAc-(1-&gt;4)-Mur2Ac(oyl-L-Ala-gamma-D-Glu-L-Lys-D-Ala-D-Ala)](n+1)-di-trans,octa-cis-undecaprenyl diphosphate + di-trans,octa-cis-undecaprenyl diphosphate + H(+)</text>
        <dbReference type="Rhea" id="RHEA:23708"/>
        <dbReference type="Rhea" id="RHEA-COMP:9602"/>
        <dbReference type="Rhea" id="RHEA-COMP:9603"/>
        <dbReference type="ChEBI" id="CHEBI:15378"/>
        <dbReference type="ChEBI" id="CHEBI:58405"/>
        <dbReference type="ChEBI" id="CHEBI:60033"/>
        <dbReference type="ChEBI" id="CHEBI:78435"/>
        <dbReference type="EC" id="2.4.99.28"/>
    </reaction>
</comment>
<dbReference type="PANTHER" id="PTHR32282:SF15">
    <property type="entry name" value="PENICILLIN-BINDING PROTEIN 1C"/>
    <property type="match status" value="1"/>
</dbReference>
<dbReference type="InterPro" id="IPR050396">
    <property type="entry name" value="Glycosyltr_51/Transpeptidase"/>
</dbReference>
<evidence type="ECO:0000256" key="10">
    <source>
        <dbReference type="ARBA" id="ARBA00044770"/>
    </source>
</evidence>
<dbReference type="InterPro" id="IPR001264">
    <property type="entry name" value="Glyco_trans_51"/>
</dbReference>
<keyword evidence="17" id="KW-1185">Reference proteome</keyword>
<keyword evidence="5" id="KW-0645">Protease</keyword>
<dbReference type="InterPro" id="IPR012338">
    <property type="entry name" value="Beta-lactam/transpept-like"/>
</dbReference>
<name>A0ABV8Q0M3_9BACT</name>
<dbReference type="Pfam" id="PF00912">
    <property type="entry name" value="Transgly"/>
    <property type="match status" value="1"/>
</dbReference>
<gene>
    <name evidence="16" type="primary">pbpC</name>
    <name evidence="16" type="ORF">ACFOW1_15395</name>
</gene>
<evidence type="ECO:0000256" key="11">
    <source>
        <dbReference type="ARBA" id="ARBA00049902"/>
    </source>
</evidence>
<dbReference type="Gene3D" id="3.40.710.10">
    <property type="entry name" value="DD-peptidase/beta-lactamase superfamily"/>
    <property type="match status" value="1"/>
</dbReference>
<dbReference type="InterPro" id="IPR023346">
    <property type="entry name" value="Lysozyme-like_dom_sf"/>
</dbReference>
<evidence type="ECO:0000313" key="16">
    <source>
        <dbReference type="EMBL" id="MFC4233286.1"/>
    </source>
</evidence>
<dbReference type="InterPro" id="IPR001460">
    <property type="entry name" value="PCN-bd_Tpept"/>
</dbReference>
<dbReference type="Gene3D" id="1.10.3810.10">
    <property type="entry name" value="Biosynthetic peptidoglycan transglycosylase-like"/>
    <property type="match status" value="1"/>
</dbReference>
<keyword evidence="12" id="KW-0812">Transmembrane</keyword>
<dbReference type="Proteomes" id="UP001595906">
    <property type="component" value="Unassembled WGS sequence"/>
</dbReference>
<dbReference type="RefSeq" id="WP_379015503.1">
    <property type="nucleotide sequence ID" value="NZ_JBHSDC010000029.1"/>
</dbReference>
<dbReference type="EC" id="2.4.99.28" evidence="10"/>
<dbReference type="InterPro" id="IPR036950">
    <property type="entry name" value="PBP_transglycosylase"/>
</dbReference>
<evidence type="ECO:0000256" key="5">
    <source>
        <dbReference type="ARBA" id="ARBA00022670"/>
    </source>
</evidence>
<accession>A0ABV8Q0M3</accession>
<keyword evidence="12" id="KW-0472">Membrane</keyword>
<evidence type="ECO:0000256" key="12">
    <source>
        <dbReference type="SAM" id="Phobius"/>
    </source>
</evidence>
<keyword evidence="9" id="KW-0511">Multifunctional enzyme</keyword>
<evidence type="ECO:0000259" key="15">
    <source>
        <dbReference type="Pfam" id="PF06832"/>
    </source>
</evidence>
<proteinExistence type="inferred from homology"/>
<dbReference type="Pfam" id="PF06832">
    <property type="entry name" value="BiPBP_C"/>
    <property type="match status" value="1"/>
</dbReference>
<dbReference type="NCBIfam" id="TIGR02073">
    <property type="entry name" value="PBP_1c"/>
    <property type="match status" value="1"/>
</dbReference>
<evidence type="ECO:0000256" key="6">
    <source>
        <dbReference type="ARBA" id="ARBA00022676"/>
    </source>
</evidence>
<keyword evidence="6" id="KW-0328">Glycosyltransferase</keyword>
<comment type="similarity">
    <text evidence="2">In the C-terminal section; belongs to the transpeptidase family.</text>
</comment>
<comment type="pathway">
    <text evidence="1">Cell wall biogenesis; peptidoglycan biosynthesis.</text>
</comment>
<dbReference type="Pfam" id="PF00905">
    <property type="entry name" value="Transpeptidase"/>
    <property type="match status" value="1"/>
</dbReference>
<dbReference type="EMBL" id="JBHSDC010000029">
    <property type="protein sequence ID" value="MFC4233286.1"/>
    <property type="molecule type" value="Genomic_DNA"/>
</dbReference>
<evidence type="ECO:0000256" key="3">
    <source>
        <dbReference type="ARBA" id="ARBA00007739"/>
    </source>
</evidence>
<evidence type="ECO:0000256" key="4">
    <source>
        <dbReference type="ARBA" id="ARBA00022645"/>
    </source>
</evidence>
<dbReference type="SUPFAM" id="SSF56601">
    <property type="entry name" value="beta-lactamase/transpeptidase-like"/>
    <property type="match status" value="1"/>
</dbReference>
<feature type="domain" description="Penicillin-binding C-terminal" evidence="15">
    <location>
        <begin position="711"/>
        <end position="799"/>
    </location>
</feature>
<organism evidence="16 17">
    <name type="scientific">Parasediminibacterium paludis</name>
    <dbReference type="NCBI Taxonomy" id="908966"/>
    <lineage>
        <taxon>Bacteria</taxon>
        <taxon>Pseudomonadati</taxon>
        <taxon>Bacteroidota</taxon>
        <taxon>Chitinophagia</taxon>
        <taxon>Chitinophagales</taxon>
        <taxon>Chitinophagaceae</taxon>
        <taxon>Parasediminibacterium</taxon>
    </lineage>
</organism>
<dbReference type="InterPro" id="IPR009647">
    <property type="entry name" value="PBP_C"/>
</dbReference>
<evidence type="ECO:0000256" key="8">
    <source>
        <dbReference type="ARBA" id="ARBA00022801"/>
    </source>
</evidence>
<evidence type="ECO:0000256" key="9">
    <source>
        <dbReference type="ARBA" id="ARBA00023268"/>
    </source>
</evidence>